<accession>A0A9P1H3Q1</accession>
<dbReference type="InterPro" id="IPR011006">
    <property type="entry name" value="CheY-like_superfamily"/>
</dbReference>
<dbReference type="SUPFAM" id="SSF52172">
    <property type="entry name" value="CheY-like"/>
    <property type="match status" value="1"/>
</dbReference>
<dbReference type="InterPro" id="IPR003594">
    <property type="entry name" value="HATPase_dom"/>
</dbReference>
<feature type="domain" description="Phytochrome chromophore attachment site" evidence="13">
    <location>
        <begin position="181"/>
        <end position="343"/>
    </location>
</feature>
<dbReference type="Pfam" id="PF02518">
    <property type="entry name" value="HATPase_c"/>
    <property type="match status" value="1"/>
</dbReference>
<dbReference type="InterPro" id="IPR013515">
    <property type="entry name" value="Phytochrome_cen-reg"/>
</dbReference>
<evidence type="ECO:0000256" key="11">
    <source>
        <dbReference type="PROSITE-ProRule" id="PRU00169"/>
    </source>
</evidence>
<dbReference type="SMART" id="SM00388">
    <property type="entry name" value="HisKA"/>
    <property type="match status" value="1"/>
</dbReference>
<dbReference type="SUPFAM" id="SSF55874">
    <property type="entry name" value="ATPase domain of HSP90 chaperone/DNA topoisomerase II/histidine kinase"/>
    <property type="match status" value="1"/>
</dbReference>
<keyword evidence="4" id="KW-0808">Transferase</keyword>
<proteinExistence type="predicted"/>
<dbReference type="CDD" id="cd00082">
    <property type="entry name" value="HisKA"/>
    <property type="match status" value="1"/>
</dbReference>
<dbReference type="InterPro" id="IPR005467">
    <property type="entry name" value="His_kinase_dom"/>
</dbReference>
<evidence type="ECO:0000256" key="2">
    <source>
        <dbReference type="ARBA" id="ARBA00022553"/>
    </source>
</evidence>
<evidence type="ECO:0000256" key="3">
    <source>
        <dbReference type="ARBA" id="ARBA00022606"/>
    </source>
</evidence>
<evidence type="ECO:0000256" key="12">
    <source>
        <dbReference type="SAM" id="MobiDB-lite"/>
    </source>
</evidence>
<dbReference type="Gene3D" id="3.40.50.2300">
    <property type="match status" value="1"/>
</dbReference>
<dbReference type="GO" id="GO:0000155">
    <property type="term" value="F:phosphorelay sensor kinase activity"/>
    <property type="evidence" value="ECO:0007669"/>
    <property type="project" value="InterPro"/>
</dbReference>
<dbReference type="Gene3D" id="3.30.450.40">
    <property type="match status" value="1"/>
</dbReference>
<dbReference type="InterPro" id="IPR003018">
    <property type="entry name" value="GAF"/>
</dbReference>
<dbReference type="InterPro" id="IPR001294">
    <property type="entry name" value="Phytochrome"/>
</dbReference>
<keyword evidence="6" id="KW-0418">Kinase</keyword>
<dbReference type="InterPro" id="IPR036097">
    <property type="entry name" value="HisK_dim/P_sf"/>
</dbReference>
<feature type="modified residue" description="4-aspartylphosphate" evidence="11">
    <location>
        <position position="970"/>
    </location>
</feature>
<dbReference type="Pfam" id="PF00512">
    <property type="entry name" value="HisKA"/>
    <property type="match status" value="1"/>
</dbReference>
<evidence type="ECO:0000256" key="5">
    <source>
        <dbReference type="ARBA" id="ARBA00022741"/>
    </source>
</evidence>
<dbReference type="GO" id="GO:0009881">
    <property type="term" value="F:photoreceptor activity"/>
    <property type="evidence" value="ECO:0007669"/>
    <property type="project" value="UniProtKB-KW"/>
</dbReference>
<dbReference type="InterPro" id="IPR016132">
    <property type="entry name" value="Phyto_chromo_attachment"/>
</dbReference>
<keyword evidence="10" id="KW-0675">Receptor</keyword>
<evidence type="ECO:0000256" key="9">
    <source>
        <dbReference type="ARBA" id="ARBA00023012"/>
    </source>
</evidence>
<evidence type="ECO:0000313" key="16">
    <source>
        <dbReference type="EMBL" id="CAI4215446.1"/>
    </source>
</evidence>
<protein>
    <recommendedName>
        <fullName evidence="18">Phytochrome</fullName>
    </recommendedName>
</protein>
<evidence type="ECO:0000256" key="1">
    <source>
        <dbReference type="ARBA" id="ARBA00022543"/>
    </source>
</evidence>
<keyword evidence="2 11" id="KW-0597">Phosphoprotein</keyword>
<keyword evidence="7" id="KW-0067">ATP-binding</keyword>
<dbReference type="PROSITE" id="PS50046">
    <property type="entry name" value="PHYTOCHROME_2"/>
    <property type="match status" value="1"/>
</dbReference>
<dbReference type="SUPFAM" id="SSF55781">
    <property type="entry name" value="GAF domain-like"/>
    <property type="match status" value="2"/>
</dbReference>
<keyword evidence="9" id="KW-0902">Two-component regulatory system</keyword>
<sequence>MSKSFSSPPLDDHGAGAVVTSRFKHVVTDEGHAIITGRDGQFLRCEDEPIQAPERSSPLAFSFLDIFNEEHQETLSAHIDFVREESADFSLSGPEIFIIWSKSPEGKSIKHWCAIHINSAHPDLNTLFHNYTPEELRESTEIQSKPLRLPQRKRPGRSTDGGFEILDLMSQIQDQMAEATNLTHFLKVLVGIVKDLTGYHRVIVYQFDSQANGKVVAELVDPAHTADLYYGLHFPAADIPKQARDLYKISKTRLLHDRDLESARLVCRSQDDLITPLDMSYCYLRAMSPIHLKYLANMEVRGSMSISLKVFGDLWGLVSCHWFGEHGMRNPFPVRKMCRLISNVASRNIERLSYASSLQAQKLINSHLVDKNASGYLVASSDDLLQLFDADFGVISILGETKALGKITQSQEALAMLEYLRQRKFSDVIFSDDISSYFKDLHYSPGFSVIAGLLYVPLSVDGDGFIALFRRGQSQEVKWGGNPNEKHMRAGVPGLLEPRTSFKLWREIIHGKSREWTSDQVELARVLCVVYGRFIQVWRQQEATVQNTRLTKLLLANSAHQVRTPLNAIINYLEIALEGTLDQETRDNLAQSHSASKSLVYVINDLLDLAKAEEGQVLSKEEIFDLPACIRLAVDSFVVDARRKNLQYIVEEDPSVPPQVYGDKSQLRQAISNVIANAIQYTDSGFVRVESFVAEAASGKVRLEVAVQDSGVGMTTDEMDGLFHDLEQVNNGETEGPLNEISDRKMHKLGLGLAVVGRIVRNMNGQLRVRSTVGQGSCFVLQLSFDTPDEEEEVVEGGDDRDEIMSDIHDQRPVASVTLAQQRLSARPGPEDTPKAPTRQLSTLLEVEPTSGFAAASSPPPEGPRPYTSPAWPLLTQIIPPPQETVFQSIEEDLSASRVSVEEIRSSPDVNSAGTTGLRILIAEDDPINIKVLRKRLEKVGHQIHHAVNGEDCAMVYGQSSPQFDVILMDMQMPIMDGLTSTQTIRGWEKSPNALGLSRLASRNGQIPIFAVSASLVEEKKDLYLKAGFDGWIPKPINFVRLQLLLSGIANEETRLKCLYTPGQWEGGGWFRPSPGEGEAL</sequence>
<dbReference type="OrthoDB" id="2015534at2759"/>
<evidence type="ECO:0000256" key="10">
    <source>
        <dbReference type="ARBA" id="ARBA00023170"/>
    </source>
</evidence>
<keyword evidence="8" id="KW-0157">Chromophore</keyword>
<dbReference type="GO" id="GO:0009584">
    <property type="term" value="P:detection of visible light"/>
    <property type="evidence" value="ECO:0007669"/>
    <property type="project" value="InterPro"/>
</dbReference>
<dbReference type="SMART" id="SM00448">
    <property type="entry name" value="REC"/>
    <property type="match status" value="1"/>
</dbReference>
<dbReference type="Gene3D" id="1.10.287.130">
    <property type="match status" value="1"/>
</dbReference>
<comment type="caution">
    <text evidence="16">The sequence shown here is derived from an EMBL/GenBank/DDBJ whole genome shotgun (WGS) entry which is preliminary data.</text>
</comment>
<dbReference type="InterPro" id="IPR003661">
    <property type="entry name" value="HisK_dim/P_dom"/>
</dbReference>
<dbReference type="Gene3D" id="3.30.450.270">
    <property type="match status" value="1"/>
</dbReference>
<dbReference type="InterPro" id="IPR029016">
    <property type="entry name" value="GAF-like_dom_sf"/>
</dbReference>
<evidence type="ECO:0000256" key="6">
    <source>
        <dbReference type="ARBA" id="ARBA00022777"/>
    </source>
</evidence>
<dbReference type="PROSITE" id="PS50110">
    <property type="entry name" value="RESPONSE_REGULATORY"/>
    <property type="match status" value="1"/>
</dbReference>
<dbReference type="Proteomes" id="UP000838763">
    <property type="component" value="Unassembled WGS sequence"/>
</dbReference>
<feature type="region of interest" description="Disordered" evidence="12">
    <location>
        <begin position="138"/>
        <end position="158"/>
    </location>
</feature>
<evidence type="ECO:0000259" key="15">
    <source>
        <dbReference type="PROSITE" id="PS50110"/>
    </source>
</evidence>
<evidence type="ECO:0008006" key="18">
    <source>
        <dbReference type="Google" id="ProtNLM"/>
    </source>
</evidence>
<organism evidence="16 17">
    <name type="scientific">Parascedosporium putredinis</name>
    <dbReference type="NCBI Taxonomy" id="1442378"/>
    <lineage>
        <taxon>Eukaryota</taxon>
        <taxon>Fungi</taxon>
        <taxon>Dikarya</taxon>
        <taxon>Ascomycota</taxon>
        <taxon>Pezizomycotina</taxon>
        <taxon>Sordariomycetes</taxon>
        <taxon>Hypocreomycetidae</taxon>
        <taxon>Microascales</taxon>
        <taxon>Microascaceae</taxon>
        <taxon>Parascedosporium</taxon>
    </lineage>
</organism>
<evidence type="ECO:0000256" key="4">
    <source>
        <dbReference type="ARBA" id="ARBA00022679"/>
    </source>
</evidence>
<dbReference type="PRINTS" id="PR01033">
    <property type="entry name" value="PHYTOCHROME"/>
</dbReference>
<dbReference type="Pfam" id="PF00072">
    <property type="entry name" value="Response_reg"/>
    <property type="match status" value="1"/>
</dbReference>
<dbReference type="Pfam" id="PF00360">
    <property type="entry name" value="PHY"/>
    <property type="match status" value="1"/>
</dbReference>
<keyword evidence="1" id="KW-0600">Photoreceptor protein</keyword>
<feature type="domain" description="Histidine kinase" evidence="14">
    <location>
        <begin position="557"/>
        <end position="787"/>
    </location>
</feature>
<dbReference type="EMBL" id="CALLCH030000012">
    <property type="protein sequence ID" value="CAI4215446.1"/>
    <property type="molecule type" value="Genomic_DNA"/>
</dbReference>
<dbReference type="Pfam" id="PF01590">
    <property type="entry name" value="GAF"/>
    <property type="match status" value="1"/>
</dbReference>
<dbReference type="SUPFAM" id="SSF47384">
    <property type="entry name" value="Homodimeric domain of signal transducing histidine kinase"/>
    <property type="match status" value="1"/>
</dbReference>
<reference evidence="16" key="1">
    <citation type="submission" date="2022-11" db="EMBL/GenBank/DDBJ databases">
        <authorList>
            <person name="Scott C."/>
            <person name="Bruce N."/>
        </authorList>
    </citation>
    <scope>NUCLEOTIDE SEQUENCE</scope>
</reference>
<dbReference type="GO" id="GO:0005524">
    <property type="term" value="F:ATP binding"/>
    <property type="evidence" value="ECO:0007669"/>
    <property type="project" value="UniProtKB-KW"/>
</dbReference>
<feature type="domain" description="Response regulatory" evidence="15">
    <location>
        <begin position="919"/>
        <end position="1050"/>
    </location>
</feature>
<dbReference type="GO" id="GO:0006355">
    <property type="term" value="P:regulation of DNA-templated transcription"/>
    <property type="evidence" value="ECO:0007669"/>
    <property type="project" value="InterPro"/>
</dbReference>
<dbReference type="PANTHER" id="PTHR43065:SF10">
    <property type="entry name" value="PEROXIDE STRESS-ACTIVATED HISTIDINE KINASE MAK3"/>
    <property type="match status" value="1"/>
</dbReference>
<dbReference type="PROSITE" id="PS50109">
    <property type="entry name" value="HIS_KIN"/>
    <property type="match status" value="1"/>
</dbReference>
<dbReference type="AlphaFoldDB" id="A0A9P1H3Q1"/>
<dbReference type="Gene3D" id="3.30.565.10">
    <property type="entry name" value="Histidine kinase-like ATPase, C-terminal domain"/>
    <property type="match status" value="1"/>
</dbReference>
<dbReference type="PANTHER" id="PTHR43065">
    <property type="entry name" value="SENSOR HISTIDINE KINASE"/>
    <property type="match status" value="1"/>
</dbReference>
<gene>
    <name evidence="16" type="ORF">PPNO1_LOCUS5155</name>
</gene>
<dbReference type="InterPro" id="IPR001789">
    <property type="entry name" value="Sig_transdc_resp-reg_receiver"/>
</dbReference>
<dbReference type="InterPro" id="IPR043150">
    <property type="entry name" value="Phytochrome_PHY_sf"/>
</dbReference>
<dbReference type="SMART" id="SM00387">
    <property type="entry name" value="HATPase_c"/>
    <property type="match status" value="1"/>
</dbReference>
<keyword evidence="5" id="KW-0547">Nucleotide-binding</keyword>
<evidence type="ECO:0000259" key="14">
    <source>
        <dbReference type="PROSITE" id="PS50109"/>
    </source>
</evidence>
<dbReference type="CDD" id="cd17546">
    <property type="entry name" value="REC_hyHK_CKI1_RcsC-like"/>
    <property type="match status" value="1"/>
</dbReference>
<evidence type="ECO:0000313" key="17">
    <source>
        <dbReference type="Proteomes" id="UP000838763"/>
    </source>
</evidence>
<keyword evidence="17" id="KW-1185">Reference proteome</keyword>
<evidence type="ECO:0000256" key="7">
    <source>
        <dbReference type="ARBA" id="ARBA00022840"/>
    </source>
</evidence>
<dbReference type="InterPro" id="IPR036890">
    <property type="entry name" value="HATPase_C_sf"/>
</dbReference>
<keyword evidence="3" id="KW-0716">Sensory transduction</keyword>
<name>A0A9P1H3Q1_9PEZI</name>
<evidence type="ECO:0000256" key="8">
    <source>
        <dbReference type="ARBA" id="ARBA00022991"/>
    </source>
</evidence>
<evidence type="ECO:0000259" key="13">
    <source>
        <dbReference type="PROSITE" id="PS50046"/>
    </source>
</evidence>